<dbReference type="OrthoDB" id="628330at2"/>
<protein>
    <submittedName>
        <fullName evidence="1">DUF5007 domain-containing protein</fullName>
    </submittedName>
</protein>
<organism evidence="1 2">
    <name type="scientific">Pedobacter psychrodurus</name>
    <dbReference type="NCBI Taxonomy" id="2530456"/>
    <lineage>
        <taxon>Bacteria</taxon>
        <taxon>Pseudomonadati</taxon>
        <taxon>Bacteroidota</taxon>
        <taxon>Sphingobacteriia</taxon>
        <taxon>Sphingobacteriales</taxon>
        <taxon>Sphingobacteriaceae</taxon>
        <taxon>Pedobacter</taxon>
    </lineage>
</organism>
<gene>
    <name evidence="1" type="ORF">EZ456_09580</name>
</gene>
<comment type="caution">
    <text evidence="1">The sequence shown here is derived from an EMBL/GenBank/DDBJ whole genome shotgun (WGS) entry which is preliminary data.</text>
</comment>
<dbReference type="EMBL" id="SJSO01000006">
    <property type="protein sequence ID" value="TCD27436.1"/>
    <property type="molecule type" value="Genomic_DNA"/>
</dbReference>
<proteinExistence type="predicted"/>
<evidence type="ECO:0000313" key="1">
    <source>
        <dbReference type="EMBL" id="TCD27436.1"/>
    </source>
</evidence>
<dbReference type="AlphaFoldDB" id="A0A4R0Q0J9"/>
<keyword evidence="2" id="KW-1185">Reference proteome</keyword>
<accession>A0A4R0Q0J9</accession>
<reference evidence="1 2" key="1">
    <citation type="submission" date="2019-02" db="EMBL/GenBank/DDBJ databases">
        <title>Pedobacter sp. RP-3-21 sp. nov., isolated from Arctic soil.</title>
        <authorList>
            <person name="Dahal R.H."/>
        </authorList>
    </citation>
    <scope>NUCLEOTIDE SEQUENCE [LARGE SCALE GENOMIC DNA]</scope>
    <source>
        <strain evidence="1 2">RP-3-21</strain>
    </source>
</reference>
<sequence>MDTTGCFLMHNRWAINLIAINMKMKYILGLLLLLSVVACKKIQNGFLSDSIRYKDNNIYAKRGLPLFQSDRINADGSTPPFTYKLLNLRKEDGSPAPAEFSKEYEITVFKTGANFDAETDVTLELLNKKREVVKKKPMEFNELSGQLTFNKASGFLPLGRYVYDVEMTNGTGTRLFPKLATINVVDPTIDDLFEITDNVANGFNDVTGVATPMKNPIITCTKISSTGARAILKMVDKNGKVFNPKAKEIIARGDRPIFENYAKFNPVIQTDTAMICDFELAPFPLTKYVTPTTDWGFLMYYRIPSTFIKSIDGFPSSPGFSVNPRWSWRLKLEGTYVIEVKFTDVIKK</sequence>
<name>A0A4R0Q0J9_9SPHI</name>
<dbReference type="Proteomes" id="UP000293925">
    <property type="component" value="Unassembled WGS sequence"/>
</dbReference>
<evidence type="ECO:0000313" key="2">
    <source>
        <dbReference type="Proteomes" id="UP000293925"/>
    </source>
</evidence>